<sequence>MMLLIKEAASPFVDDILVNEDVVASDVVIGHLRQFDLECNPAQRVMEGARVLGLRVGGAGVLQWQRDNNVKEAPMTLTRRSVFSWCGQLVSHLPVYGWLRPAASFIKRKVTSLTRTWDDETDNTELQAMVDNVVQRVSLYDPARGRWDVSGITATMWVDASSVALGVAVEVNGDIVEDACYLRQDESAHINMAEMDAALKELNLAVAWGMTHIYLMTDSVTVHRWISDTLTGKA</sequence>
<accession>A0AAE1TZK2</accession>
<evidence type="ECO:0000313" key="3">
    <source>
        <dbReference type="Proteomes" id="UP001292094"/>
    </source>
</evidence>
<dbReference type="Proteomes" id="UP001292094">
    <property type="component" value="Unassembled WGS sequence"/>
</dbReference>
<dbReference type="InterPro" id="IPR055475">
    <property type="entry name" value="DUF7047"/>
</dbReference>
<evidence type="ECO:0000259" key="1">
    <source>
        <dbReference type="Pfam" id="PF23088"/>
    </source>
</evidence>
<gene>
    <name evidence="2" type="ORF">Pmani_023457</name>
</gene>
<evidence type="ECO:0000313" key="2">
    <source>
        <dbReference type="EMBL" id="KAK4304578.1"/>
    </source>
</evidence>
<proteinExistence type="predicted"/>
<keyword evidence="3" id="KW-1185">Reference proteome</keyword>
<dbReference type="AlphaFoldDB" id="A0AAE1TZK2"/>
<dbReference type="EMBL" id="JAWZYT010002409">
    <property type="protein sequence ID" value="KAK4304578.1"/>
    <property type="molecule type" value="Genomic_DNA"/>
</dbReference>
<comment type="caution">
    <text evidence="2">The sequence shown here is derived from an EMBL/GenBank/DDBJ whole genome shotgun (WGS) entry which is preliminary data.</text>
</comment>
<protein>
    <recommendedName>
        <fullName evidence="1">DUF7047 domain-containing protein</fullName>
    </recommendedName>
</protein>
<name>A0AAE1TZK2_9EUCA</name>
<organism evidence="2 3">
    <name type="scientific">Petrolisthes manimaculis</name>
    <dbReference type="NCBI Taxonomy" id="1843537"/>
    <lineage>
        <taxon>Eukaryota</taxon>
        <taxon>Metazoa</taxon>
        <taxon>Ecdysozoa</taxon>
        <taxon>Arthropoda</taxon>
        <taxon>Crustacea</taxon>
        <taxon>Multicrustacea</taxon>
        <taxon>Malacostraca</taxon>
        <taxon>Eumalacostraca</taxon>
        <taxon>Eucarida</taxon>
        <taxon>Decapoda</taxon>
        <taxon>Pleocyemata</taxon>
        <taxon>Anomura</taxon>
        <taxon>Galatheoidea</taxon>
        <taxon>Porcellanidae</taxon>
        <taxon>Petrolisthes</taxon>
    </lineage>
</organism>
<dbReference type="Pfam" id="PF23088">
    <property type="entry name" value="DUF7047"/>
    <property type="match status" value="1"/>
</dbReference>
<feature type="domain" description="DUF7047" evidence="1">
    <location>
        <begin position="78"/>
        <end position="137"/>
    </location>
</feature>
<reference evidence="2" key="1">
    <citation type="submission" date="2023-11" db="EMBL/GenBank/DDBJ databases">
        <title>Genome assemblies of two species of porcelain crab, Petrolisthes cinctipes and Petrolisthes manimaculis (Anomura: Porcellanidae).</title>
        <authorList>
            <person name="Angst P."/>
        </authorList>
    </citation>
    <scope>NUCLEOTIDE SEQUENCE</scope>
    <source>
        <strain evidence="2">PB745_02</strain>
        <tissue evidence="2">Gill</tissue>
    </source>
</reference>